<dbReference type="AlphaFoldDB" id="A0A1I6TG81"/>
<dbReference type="Pfam" id="PF26494">
    <property type="entry name" value="DUF8162"/>
    <property type="match status" value="1"/>
</dbReference>
<protein>
    <recommendedName>
        <fullName evidence="2">DUF8162 domain-containing protein</fullName>
    </recommendedName>
</protein>
<reference evidence="4" key="1">
    <citation type="submission" date="2016-10" db="EMBL/GenBank/DDBJ databases">
        <authorList>
            <person name="Varghese N."/>
            <person name="Submissions S."/>
        </authorList>
    </citation>
    <scope>NUCLEOTIDE SEQUENCE [LARGE SCALE GENOMIC DNA]</scope>
    <source>
        <strain evidence="4">DSM 22427</strain>
    </source>
</reference>
<name>A0A1I6TG81_9EURY</name>
<evidence type="ECO:0000313" key="3">
    <source>
        <dbReference type="EMBL" id="SFS88128.1"/>
    </source>
</evidence>
<gene>
    <name evidence="3" type="ORF">SAMN04488556_3089</name>
</gene>
<dbReference type="RefSeq" id="WP_092905757.1">
    <property type="nucleotide sequence ID" value="NZ_FOZS01000003.1"/>
</dbReference>
<evidence type="ECO:0000313" key="4">
    <source>
        <dbReference type="Proteomes" id="UP000199199"/>
    </source>
</evidence>
<keyword evidence="1" id="KW-0812">Transmembrane</keyword>
<keyword evidence="1" id="KW-0472">Membrane</keyword>
<proteinExistence type="predicted"/>
<feature type="domain" description="DUF8162" evidence="2">
    <location>
        <begin position="11"/>
        <end position="143"/>
    </location>
</feature>
<dbReference type="OrthoDB" id="351183at2157"/>
<accession>A0A1I6TG81</accession>
<keyword evidence="1" id="KW-1133">Transmembrane helix</keyword>
<feature type="transmembrane region" description="Helical" evidence="1">
    <location>
        <begin position="121"/>
        <end position="146"/>
    </location>
</feature>
<feature type="transmembrane region" description="Helical" evidence="1">
    <location>
        <begin position="38"/>
        <end position="65"/>
    </location>
</feature>
<dbReference type="InterPro" id="IPR058476">
    <property type="entry name" value="DUF8162"/>
</dbReference>
<dbReference type="Proteomes" id="UP000199199">
    <property type="component" value="Unassembled WGS sequence"/>
</dbReference>
<feature type="transmembrane region" description="Helical" evidence="1">
    <location>
        <begin position="77"/>
        <end position="100"/>
    </location>
</feature>
<keyword evidence="4" id="KW-1185">Reference proteome</keyword>
<sequence>MESPELAAVTVFTVGTLVAWSPLLSIERLRALFSAPTAYFPLNYAIVGCGLCVIQCISYLGVLVLTVGTDMVTGSDVATILGGVFAVNLLVPTVGALVAVSVLSPRGHWSPDGTGIGGRIALALGVLWYAVVTSALFVLIGFAVVVTNLPT</sequence>
<organism evidence="3 4">
    <name type="scientific">Halostagnicola kamekurae</name>
    <dbReference type="NCBI Taxonomy" id="619731"/>
    <lineage>
        <taxon>Archaea</taxon>
        <taxon>Methanobacteriati</taxon>
        <taxon>Methanobacteriota</taxon>
        <taxon>Stenosarchaea group</taxon>
        <taxon>Halobacteria</taxon>
        <taxon>Halobacteriales</taxon>
        <taxon>Natrialbaceae</taxon>
        <taxon>Halostagnicola</taxon>
    </lineage>
</organism>
<dbReference type="EMBL" id="FOZS01000003">
    <property type="protein sequence ID" value="SFS88128.1"/>
    <property type="molecule type" value="Genomic_DNA"/>
</dbReference>
<feature type="transmembrane region" description="Helical" evidence="1">
    <location>
        <begin position="6"/>
        <end position="26"/>
    </location>
</feature>
<evidence type="ECO:0000259" key="2">
    <source>
        <dbReference type="Pfam" id="PF26494"/>
    </source>
</evidence>
<evidence type="ECO:0000256" key="1">
    <source>
        <dbReference type="SAM" id="Phobius"/>
    </source>
</evidence>